<dbReference type="PANTHER" id="PTHR34280:SF1">
    <property type="entry name" value="EXPRESSED PROTEIN"/>
    <property type="match status" value="1"/>
</dbReference>
<accession>A0A3L6FXT4</accession>
<dbReference type="InterPro" id="IPR038947">
    <property type="entry name" value="At3g27210-like"/>
</dbReference>
<name>A0A3L6FXT4_MAIZE</name>
<dbReference type="PANTHER" id="PTHR34280">
    <property type="entry name" value="OS01G0920100 PROTEIN"/>
    <property type="match status" value="1"/>
</dbReference>
<sequence>MTGLACSLGRWRWRARWPSENGDVSSLYVNQRGSMRHILATDQMTSDIWGLIDVQTENAQSSQKWNGKCAYMLLIAVRLASSKLGSSSRDETSFEATPWLESDCEDDFYSVNEDLTPAGSFASRTSGRNTPPPRPRDLPTLAVILKAEPLKPPPPQRRLGDLLREAQDDDNDNDTAVDGLSRDDSLRMGAEANRCCVPRLAWAISCNGRTQRK</sequence>
<dbReference type="Proteomes" id="UP000251960">
    <property type="component" value="Chromosome 2"/>
</dbReference>
<proteinExistence type="predicted"/>
<reference evidence="1" key="1">
    <citation type="journal article" date="2018" name="Nat. Genet.">
        <title>Extensive intraspecific gene order and gene structural variations between Mo17 and other maize genomes.</title>
        <authorList>
            <person name="Sun S."/>
            <person name="Zhou Y."/>
            <person name="Chen J."/>
            <person name="Shi J."/>
            <person name="Zhao H."/>
            <person name="Zhao H."/>
            <person name="Song W."/>
            <person name="Zhang M."/>
            <person name="Cui Y."/>
            <person name="Dong X."/>
            <person name="Liu H."/>
            <person name="Ma X."/>
            <person name="Jiao Y."/>
            <person name="Wang B."/>
            <person name="Wei X."/>
            <person name="Stein J.C."/>
            <person name="Glaubitz J.C."/>
            <person name="Lu F."/>
            <person name="Yu G."/>
            <person name="Liang C."/>
            <person name="Fengler K."/>
            <person name="Li B."/>
            <person name="Rafalski A."/>
            <person name="Schnable P.S."/>
            <person name="Ware D.H."/>
            <person name="Buckler E.S."/>
            <person name="Lai J."/>
        </authorList>
    </citation>
    <scope>NUCLEOTIDE SEQUENCE [LARGE SCALE GENOMIC DNA]</scope>
    <source>
        <tissue evidence="1">Seedling</tissue>
    </source>
</reference>
<comment type="caution">
    <text evidence="1">The sequence shown here is derived from an EMBL/GenBank/DDBJ whole genome shotgun (WGS) entry which is preliminary data.</text>
</comment>
<dbReference type="EMBL" id="NCVQ01000003">
    <property type="protein sequence ID" value="PWZ39353.1"/>
    <property type="molecule type" value="Genomic_DNA"/>
</dbReference>
<gene>
    <name evidence="1" type="ORF">Zm00014a_019393</name>
</gene>
<dbReference type="AlphaFoldDB" id="A0A3L6FXT4"/>
<evidence type="ECO:0000313" key="1">
    <source>
        <dbReference type="EMBL" id="PWZ39353.1"/>
    </source>
</evidence>
<organism evidence="1">
    <name type="scientific">Zea mays</name>
    <name type="common">Maize</name>
    <dbReference type="NCBI Taxonomy" id="4577"/>
    <lineage>
        <taxon>Eukaryota</taxon>
        <taxon>Viridiplantae</taxon>
        <taxon>Streptophyta</taxon>
        <taxon>Embryophyta</taxon>
        <taxon>Tracheophyta</taxon>
        <taxon>Spermatophyta</taxon>
        <taxon>Magnoliopsida</taxon>
        <taxon>Liliopsida</taxon>
        <taxon>Poales</taxon>
        <taxon>Poaceae</taxon>
        <taxon>PACMAD clade</taxon>
        <taxon>Panicoideae</taxon>
        <taxon>Andropogonodae</taxon>
        <taxon>Andropogoneae</taxon>
        <taxon>Tripsacinae</taxon>
        <taxon>Zea</taxon>
    </lineage>
</organism>
<protein>
    <submittedName>
        <fullName evidence="1">Uncharacterized protein</fullName>
    </submittedName>
</protein>
<dbReference type="ExpressionAtlas" id="A0A3L6FXT4">
    <property type="expression patterns" value="baseline and differential"/>
</dbReference>